<accession>A0A0B8P318</accession>
<gene>
    <name evidence="1" type="ORF">JCM19231_53</name>
</gene>
<name>A0A0B8P318_9VIBR</name>
<dbReference type="AlphaFoldDB" id="A0A0B8P318"/>
<reference evidence="1 2" key="1">
    <citation type="submission" date="2015-01" db="EMBL/GenBank/DDBJ databases">
        <title>Vibrio sp. C1 JCM 19231 whole genome shotgun sequence.</title>
        <authorList>
            <person name="Sawabe T."/>
            <person name="Meirelles P."/>
            <person name="Feng G."/>
            <person name="Sayaka M."/>
            <person name="Hattori M."/>
            <person name="Ohkuma M."/>
        </authorList>
    </citation>
    <scope>NUCLEOTIDE SEQUENCE [LARGE SCALE GENOMIC DNA]</scope>
    <source>
        <strain evidence="2">JCM 19231</strain>
    </source>
</reference>
<proteinExistence type="predicted"/>
<evidence type="ECO:0000313" key="1">
    <source>
        <dbReference type="EMBL" id="GAM57703.1"/>
    </source>
</evidence>
<protein>
    <submittedName>
        <fullName evidence="1">Uncharacterized protein</fullName>
    </submittedName>
</protein>
<sequence length="49" mass="5452">MAGGLLTTGLFALKDFDVFPLFQHQNLRTNSIFFGVIVRKQSLVSASYC</sequence>
<evidence type="ECO:0000313" key="2">
    <source>
        <dbReference type="Proteomes" id="UP000031671"/>
    </source>
</evidence>
<reference evidence="1 2" key="2">
    <citation type="submission" date="2015-01" db="EMBL/GenBank/DDBJ databases">
        <authorList>
            <consortium name="NBRP consortium"/>
            <person name="Sawabe T."/>
            <person name="Meirelles P."/>
            <person name="Feng G."/>
            <person name="Sayaka M."/>
            <person name="Hattori M."/>
            <person name="Ohkuma M."/>
        </authorList>
    </citation>
    <scope>NUCLEOTIDE SEQUENCE [LARGE SCALE GENOMIC DNA]</scope>
    <source>
        <strain evidence="2">JCM 19231</strain>
    </source>
</reference>
<keyword evidence="2" id="KW-1185">Reference proteome</keyword>
<comment type="caution">
    <text evidence="1">The sequence shown here is derived from an EMBL/GenBank/DDBJ whole genome shotgun (WGS) entry which is preliminary data.</text>
</comment>
<dbReference type="EMBL" id="BBRZ01000062">
    <property type="protein sequence ID" value="GAM57703.1"/>
    <property type="molecule type" value="Genomic_DNA"/>
</dbReference>
<organism evidence="1 2">
    <name type="scientific">Vibrio ishigakensis</name>
    <dbReference type="NCBI Taxonomy" id="1481914"/>
    <lineage>
        <taxon>Bacteria</taxon>
        <taxon>Pseudomonadati</taxon>
        <taxon>Pseudomonadota</taxon>
        <taxon>Gammaproteobacteria</taxon>
        <taxon>Vibrionales</taxon>
        <taxon>Vibrionaceae</taxon>
        <taxon>Vibrio</taxon>
    </lineage>
</organism>
<dbReference type="Proteomes" id="UP000031671">
    <property type="component" value="Unassembled WGS sequence"/>
</dbReference>